<feature type="domain" description="PHD-type" evidence="11">
    <location>
        <begin position="333"/>
        <end position="382"/>
    </location>
</feature>
<keyword evidence="5" id="KW-0862">Zinc</keyword>
<feature type="domain" description="PHD-type" evidence="11">
    <location>
        <begin position="281"/>
        <end position="336"/>
    </location>
</feature>
<dbReference type="InterPro" id="IPR019787">
    <property type="entry name" value="Znf_PHD-finger"/>
</dbReference>
<evidence type="ECO:0000256" key="7">
    <source>
        <dbReference type="ARBA" id="ARBA00023163"/>
    </source>
</evidence>
<evidence type="ECO:0000256" key="4">
    <source>
        <dbReference type="ARBA" id="ARBA00022771"/>
    </source>
</evidence>
<evidence type="ECO:0000256" key="1">
    <source>
        <dbReference type="ARBA" id="ARBA00004123"/>
    </source>
</evidence>
<dbReference type="InterPro" id="IPR001965">
    <property type="entry name" value="Znf_PHD"/>
</dbReference>
<evidence type="ECO:0000256" key="5">
    <source>
        <dbReference type="ARBA" id="ARBA00022833"/>
    </source>
</evidence>
<dbReference type="PROSITE" id="PS50016">
    <property type="entry name" value="ZF_PHD_2"/>
    <property type="match status" value="2"/>
</dbReference>
<gene>
    <name evidence="12" type="ORF">OKIOD_LOCUS7868</name>
</gene>
<proteinExistence type="predicted"/>
<feature type="region of interest" description="Disordered" evidence="10">
    <location>
        <begin position="386"/>
        <end position="410"/>
    </location>
</feature>
<dbReference type="InterPro" id="IPR013083">
    <property type="entry name" value="Znf_RING/FYVE/PHD"/>
</dbReference>
<dbReference type="Pfam" id="PF00628">
    <property type="entry name" value="PHD"/>
    <property type="match status" value="1"/>
</dbReference>
<name>A0ABN7SFN5_OIKDI</name>
<dbReference type="Proteomes" id="UP001158576">
    <property type="component" value="Chromosome XSR"/>
</dbReference>
<accession>A0ABN7SFN5</accession>
<sequence>MSALRRSIANANNDVINTQYYTQKLNEYEWPPDSGYKFVLTEQLLAFLDFSGNFKRKYPTVQTRKLDQMEIKHLFALEYLNEAQYSIGVSAMLMGDALDLMKDEFPSKHEEYIRYKMKDQHKTMIVEIPAEEMPAQLKGDEIGRFLQQNAQSNAKGKLKDWQTRKSPYPVPVLSGQYHNDFKTYSPQQLRKLPLSSCLEVLPVEGNELALTVFDDDELRVDPMEELVSEDESEIAAKEEETEEVKEEEEKAGTIEESENAKENDVEEHEEDKESSASGVSDDVCCTCREKYNPEGDKFARCTVCDRSSHSACLGLTDDQHEVIQTYSWACIECKTCTVCAQSRNEEQILFCDRCDRGFHTFCVALRRLPKDEIWICRFCFKDDPGYSERKGGKRMRERRKKKALREFMDP</sequence>
<comment type="subcellular location">
    <subcellularLocation>
        <location evidence="1">Nucleus</location>
    </subcellularLocation>
</comment>
<feature type="compositionally biased region" description="Acidic residues" evidence="10">
    <location>
        <begin position="225"/>
        <end position="246"/>
    </location>
</feature>
<dbReference type="SMART" id="SM00249">
    <property type="entry name" value="PHD"/>
    <property type="match status" value="2"/>
</dbReference>
<keyword evidence="13" id="KW-1185">Reference proteome</keyword>
<protein>
    <submittedName>
        <fullName evidence="12">Oidioi.mRNA.OKI2018_I69.XSR.g16310.t1.cds</fullName>
    </submittedName>
</protein>
<dbReference type="InterPro" id="IPR011011">
    <property type="entry name" value="Znf_FYVE_PHD"/>
</dbReference>
<feature type="compositionally biased region" description="Basic residues" evidence="10">
    <location>
        <begin position="391"/>
        <end position="403"/>
    </location>
</feature>
<evidence type="ECO:0000313" key="12">
    <source>
        <dbReference type="EMBL" id="CAG5099165.1"/>
    </source>
</evidence>
<evidence type="ECO:0000256" key="6">
    <source>
        <dbReference type="ARBA" id="ARBA00023015"/>
    </source>
</evidence>
<feature type="region of interest" description="Disordered" evidence="10">
    <location>
        <begin position="225"/>
        <end position="280"/>
    </location>
</feature>
<dbReference type="SUPFAM" id="SSF57903">
    <property type="entry name" value="FYVE/PHD zinc finger"/>
    <property type="match status" value="2"/>
</dbReference>
<keyword evidence="2" id="KW-0479">Metal-binding</keyword>
<feature type="compositionally biased region" description="Basic and acidic residues" evidence="10">
    <location>
        <begin position="247"/>
        <end position="263"/>
    </location>
</feature>
<evidence type="ECO:0000256" key="2">
    <source>
        <dbReference type="ARBA" id="ARBA00022723"/>
    </source>
</evidence>
<evidence type="ECO:0000256" key="8">
    <source>
        <dbReference type="ARBA" id="ARBA00023242"/>
    </source>
</evidence>
<evidence type="ECO:0000259" key="11">
    <source>
        <dbReference type="PROSITE" id="PS50016"/>
    </source>
</evidence>
<keyword evidence="6" id="KW-0805">Transcription regulation</keyword>
<dbReference type="PANTHER" id="PTHR45888">
    <property type="entry name" value="HL01030P-RELATED"/>
    <property type="match status" value="1"/>
</dbReference>
<evidence type="ECO:0000313" key="13">
    <source>
        <dbReference type="Proteomes" id="UP001158576"/>
    </source>
</evidence>
<keyword evidence="3" id="KW-0677">Repeat</keyword>
<evidence type="ECO:0000256" key="9">
    <source>
        <dbReference type="PROSITE-ProRule" id="PRU00146"/>
    </source>
</evidence>
<dbReference type="EMBL" id="OU015569">
    <property type="protein sequence ID" value="CAG5099165.1"/>
    <property type="molecule type" value="Genomic_DNA"/>
</dbReference>
<reference evidence="12 13" key="1">
    <citation type="submission" date="2021-04" db="EMBL/GenBank/DDBJ databases">
        <authorList>
            <person name="Bliznina A."/>
        </authorList>
    </citation>
    <scope>NUCLEOTIDE SEQUENCE [LARGE SCALE GENOMIC DNA]</scope>
</reference>
<dbReference type="Gene3D" id="3.30.40.10">
    <property type="entry name" value="Zinc/RING finger domain, C3HC4 (zinc finger)"/>
    <property type="match status" value="2"/>
</dbReference>
<organism evidence="12 13">
    <name type="scientific">Oikopleura dioica</name>
    <name type="common">Tunicate</name>
    <dbReference type="NCBI Taxonomy" id="34765"/>
    <lineage>
        <taxon>Eukaryota</taxon>
        <taxon>Metazoa</taxon>
        <taxon>Chordata</taxon>
        <taxon>Tunicata</taxon>
        <taxon>Appendicularia</taxon>
        <taxon>Copelata</taxon>
        <taxon>Oikopleuridae</taxon>
        <taxon>Oikopleura</taxon>
    </lineage>
</organism>
<keyword evidence="7" id="KW-0804">Transcription</keyword>
<keyword evidence="4 9" id="KW-0863">Zinc-finger</keyword>
<evidence type="ECO:0000256" key="3">
    <source>
        <dbReference type="ARBA" id="ARBA00022737"/>
    </source>
</evidence>
<dbReference type="PANTHER" id="PTHR45888:SF4">
    <property type="entry name" value="PHD FINGER PROTEIN 10"/>
    <property type="match status" value="1"/>
</dbReference>
<evidence type="ECO:0000256" key="10">
    <source>
        <dbReference type="SAM" id="MobiDB-lite"/>
    </source>
</evidence>
<keyword evidence="8" id="KW-0539">Nucleus</keyword>